<evidence type="ECO:0000259" key="2">
    <source>
        <dbReference type="Pfam" id="PF00534"/>
    </source>
</evidence>
<comment type="caution">
    <text evidence="3">The sequence shown here is derived from an EMBL/GenBank/DDBJ whole genome shotgun (WGS) entry which is preliminary data.</text>
</comment>
<dbReference type="GO" id="GO:0016757">
    <property type="term" value="F:glycosyltransferase activity"/>
    <property type="evidence" value="ECO:0007669"/>
    <property type="project" value="InterPro"/>
</dbReference>
<dbReference type="STRING" id="159449.B4N89_00900"/>
<dbReference type="OrthoDB" id="9794513at2"/>
<dbReference type="AlphaFoldDB" id="A0A1T3NRZ7"/>
<dbReference type="SUPFAM" id="SSF53756">
    <property type="entry name" value="UDP-Glycosyltransferase/glycogen phosphorylase"/>
    <property type="match status" value="1"/>
</dbReference>
<keyword evidence="1 3" id="KW-0808">Transferase</keyword>
<reference evidence="3 4" key="1">
    <citation type="submission" date="2017-03" db="EMBL/GenBank/DDBJ databases">
        <title>Draft genome sequence of Streptomyces scabrisporus NF3, endophyte isolated from Amphipterygium adstringens.</title>
        <authorList>
            <person name="Vazquez M."/>
            <person name="Ceapa C.D."/>
            <person name="Rodriguez Luna D."/>
            <person name="Sanchez Esquivel S."/>
        </authorList>
    </citation>
    <scope>NUCLEOTIDE SEQUENCE [LARGE SCALE GENOMIC DNA]</scope>
    <source>
        <strain evidence="3 4">NF3</strain>
    </source>
</reference>
<name>A0A1T3NRZ7_9ACTN</name>
<feature type="domain" description="Glycosyl transferase family 1" evidence="2">
    <location>
        <begin position="202"/>
        <end position="297"/>
    </location>
</feature>
<keyword evidence="4" id="KW-1185">Reference proteome</keyword>
<dbReference type="Pfam" id="PF00534">
    <property type="entry name" value="Glycos_transf_1"/>
    <property type="match status" value="1"/>
</dbReference>
<evidence type="ECO:0000313" key="4">
    <source>
        <dbReference type="Proteomes" id="UP000190037"/>
    </source>
</evidence>
<dbReference type="Proteomes" id="UP000190037">
    <property type="component" value="Unassembled WGS sequence"/>
</dbReference>
<dbReference type="EMBL" id="MWQN01000001">
    <property type="protein sequence ID" value="OPC79693.1"/>
    <property type="molecule type" value="Genomic_DNA"/>
</dbReference>
<evidence type="ECO:0000313" key="3">
    <source>
        <dbReference type="EMBL" id="OPC79693.1"/>
    </source>
</evidence>
<dbReference type="RefSeq" id="WP_078973957.1">
    <property type="nucleotide sequence ID" value="NZ_MWQN01000001.1"/>
</dbReference>
<gene>
    <name evidence="3" type="ORF">B4N89_00900</name>
</gene>
<proteinExistence type="predicted"/>
<dbReference type="Gene3D" id="3.40.50.2000">
    <property type="entry name" value="Glycogen Phosphorylase B"/>
    <property type="match status" value="1"/>
</dbReference>
<evidence type="ECO:0000256" key="1">
    <source>
        <dbReference type="ARBA" id="ARBA00022679"/>
    </source>
</evidence>
<protein>
    <submittedName>
        <fullName evidence="3">Glycosyl transferase</fullName>
    </submittedName>
</protein>
<dbReference type="InterPro" id="IPR001296">
    <property type="entry name" value="Glyco_trans_1"/>
</dbReference>
<sequence>MNILLWHVHGSWATTFVQGDHHYVVPVLPDRGPDGVGRARTWDWPANVVEVAPERLRDRRVDVVVLQRPHEYELVKRWLGSTPGVDVPAVYLEHNAPDGDVPLTRHPMADRPNLPIVHVTHFNALMWDCGGGSTTVVEHGILDPGARWTGELRRCGVVVNEPVRRGRYTGTDLLPGIADAAPLDVFGMKVEGLAAHVGLPEARCRAHEDLPQDRMHTELARRAVYFHPMRWTSLGLALLEAMHLAMPVVVVAGTEAARAVPPGAGVVSASPAELREAVRRYANDPSAARDAGLAARESVLARYGARRFLQDWDAVLKEVVS</sequence>
<accession>A0A1T3NRZ7</accession>
<organism evidence="3 4">
    <name type="scientific">Embleya scabrispora</name>
    <dbReference type="NCBI Taxonomy" id="159449"/>
    <lineage>
        <taxon>Bacteria</taxon>
        <taxon>Bacillati</taxon>
        <taxon>Actinomycetota</taxon>
        <taxon>Actinomycetes</taxon>
        <taxon>Kitasatosporales</taxon>
        <taxon>Streptomycetaceae</taxon>
        <taxon>Embleya</taxon>
    </lineage>
</organism>